<keyword evidence="2" id="KW-0813">Transport</keyword>
<dbReference type="GO" id="GO:0016887">
    <property type="term" value="F:ATP hydrolysis activity"/>
    <property type="evidence" value="ECO:0007669"/>
    <property type="project" value="InterPro"/>
</dbReference>
<feature type="domain" description="ABC transmembrane type-1" evidence="14">
    <location>
        <begin position="1037"/>
        <end position="1330"/>
    </location>
</feature>
<dbReference type="InterPro" id="IPR036640">
    <property type="entry name" value="ABC1_TM_sf"/>
</dbReference>
<feature type="transmembrane region" description="Helical" evidence="12">
    <location>
        <begin position="474"/>
        <end position="497"/>
    </location>
</feature>
<comment type="caution">
    <text evidence="15">The sequence shown here is derived from an EMBL/GenBank/DDBJ whole genome shotgun (WGS) entry which is preliminary data.</text>
</comment>
<dbReference type="SMART" id="SM00382">
    <property type="entry name" value="AAA"/>
    <property type="match status" value="2"/>
</dbReference>
<dbReference type="CDD" id="cd18579">
    <property type="entry name" value="ABC_6TM_ABCC_D1"/>
    <property type="match status" value="1"/>
</dbReference>
<dbReference type="FunFam" id="1.20.1560.10:FF:000013">
    <property type="entry name" value="ABC transporter C family member 2"/>
    <property type="match status" value="1"/>
</dbReference>
<feature type="domain" description="ABC transmembrane type-1" evidence="14">
    <location>
        <begin position="339"/>
        <end position="614"/>
    </location>
</feature>
<dbReference type="InterPro" id="IPR017871">
    <property type="entry name" value="ABC_transporter-like_CS"/>
</dbReference>
<dbReference type="InterPro" id="IPR027417">
    <property type="entry name" value="P-loop_NTPase"/>
</dbReference>
<dbReference type="Gene3D" id="1.20.1560.10">
    <property type="entry name" value="ABC transporter type 1, transmembrane domain"/>
    <property type="match status" value="2"/>
</dbReference>
<dbReference type="InterPro" id="IPR003593">
    <property type="entry name" value="AAA+_ATPase"/>
</dbReference>
<evidence type="ECO:0000256" key="12">
    <source>
        <dbReference type="SAM" id="Phobius"/>
    </source>
</evidence>
<dbReference type="SUPFAM" id="SSF52540">
    <property type="entry name" value="P-loop containing nucleoside triphosphate hydrolases"/>
    <property type="match status" value="2"/>
</dbReference>
<feature type="transmembrane region" description="Helical" evidence="12">
    <location>
        <begin position="1169"/>
        <end position="1199"/>
    </location>
</feature>
<dbReference type="GO" id="GO:0005524">
    <property type="term" value="F:ATP binding"/>
    <property type="evidence" value="ECO:0007669"/>
    <property type="project" value="UniProtKB-KW"/>
</dbReference>
<keyword evidence="4 12" id="KW-0812">Transmembrane</keyword>
<dbReference type="InterPro" id="IPR044746">
    <property type="entry name" value="ABCC_6TM_D1"/>
</dbReference>
<protein>
    <submittedName>
        <fullName evidence="15">Bile pigment transporter 1</fullName>
    </submittedName>
</protein>
<evidence type="ECO:0000256" key="11">
    <source>
        <dbReference type="SAM" id="Coils"/>
    </source>
</evidence>
<keyword evidence="16" id="KW-1185">Reference proteome</keyword>
<dbReference type="FunFam" id="3.40.50.300:FF:000997">
    <property type="entry name" value="Multidrug resistance-associated protein 1"/>
    <property type="match status" value="1"/>
</dbReference>
<feature type="domain" description="ABC transporter" evidence="13">
    <location>
        <begin position="671"/>
        <end position="910"/>
    </location>
</feature>
<keyword evidence="9 12" id="KW-0472">Membrane</keyword>
<dbReference type="GO" id="GO:0042144">
    <property type="term" value="P:vacuole fusion, non-autophagic"/>
    <property type="evidence" value="ECO:0007669"/>
    <property type="project" value="UniProtKB-ARBA"/>
</dbReference>
<dbReference type="Pfam" id="PF00005">
    <property type="entry name" value="ABC_tran"/>
    <property type="match status" value="2"/>
</dbReference>
<feature type="transmembrane region" description="Helical" evidence="12">
    <location>
        <begin position="35"/>
        <end position="57"/>
    </location>
</feature>
<dbReference type="InterPro" id="IPR003439">
    <property type="entry name" value="ABC_transporter-like_ATP-bd"/>
</dbReference>
<keyword evidence="3" id="KW-0926">Vacuole</keyword>
<dbReference type="Pfam" id="PF00664">
    <property type="entry name" value="ABC_membrane"/>
    <property type="match status" value="2"/>
</dbReference>
<dbReference type="SUPFAM" id="SSF90123">
    <property type="entry name" value="ABC transporter transmembrane region"/>
    <property type="match status" value="2"/>
</dbReference>
<dbReference type="Proteomes" id="UP000095728">
    <property type="component" value="Unassembled WGS sequence"/>
</dbReference>
<feature type="transmembrane region" description="Helical" evidence="12">
    <location>
        <begin position="1082"/>
        <end position="1106"/>
    </location>
</feature>
<evidence type="ECO:0000313" key="15">
    <source>
        <dbReference type="EMBL" id="OEJ88398.1"/>
    </source>
</evidence>
<dbReference type="PANTHER" id="PTHR24223">
    <property type="entry name" value="ATP-BINDING CASSETTE SUB-FAMILY C"/>
    <property type="match status" value="1"/>
</dbReference>
<feature type="transmembrane region" description="Helical" evidence="12">
    <location>
        <begin position="449"/>
        <end position="468"/>
    </location>
</feature>
<evidence type="ECO:0000259" key="14">
    <source>
        <dbReference type="PROSITE" id="PS50929"/>
    </source>
</evidence>
<feature type="transmembrane region" description="Helical" evidence="12">
    <location>
        <begin position="144"/>
        <end position="165"/>
    </location>
</feature>
<dbReference type="EMBL" id="LPNM01000005">
    <property type="protein sequence ID" value="OEJ88398.1"/>
    <property type="molecule type" value="Genomic_DNA"/>
</dbReference>
<comment type="subcellular location">
    <subcellularLocation>
        <location evidence="1">Vacuole membrane</location>
        <topology evidence="1">Multi-pass membrane protein</topology>
    </subcellularLocation>
</comment>
<feature type="transmembrane region" description="Helical" evidence="12">
    <location>
        <begin position="1274"/>
        <end position="1294"/>
    </location>
</feature>
<dbReference type="PANTHER" id="PTHR24223:SF443">
    <property type="entry name" value="MULTIDRUG-RESISTANCE LIKE PROTEIN 1, ISOFORM I"/>
    <property type="match status" value="1"/>
</dbReference>
<dbReference type="PROSITE" id="PS50929">
    <property type="entry name" value="ABC_TM1F"/>
    <property type="match status" value="2"/>
</dbReference>
<dbReference type="PROSITE" id="PS50893">
    <property type="entry name" value="ABC_TRANSPORTER_2"/>
    <property type="match status" value="2"/>
</dbReference>
<feature type="transmembrane region" description="Helical" evidence="12">
    <location>
        <begin position="114"/>
        <end position="132"/>
    </location>
</feature>
<dbReference type="Gene3D" id="3.40.50.300">
    <property type="entry name" value="P-loop containing nucleotide triphosphate hydrolases"/>
    <property type="match status" value="2"/>
</dbReference>
<evidence type="ECO:0000256" key="7">
    <source>
        <dbReference type="ARBA" id="ARBA00022840"/>
    </source>
</evidence>
<gene>
    <name evidence="15" type="ORF">AWRI3579_g660</name>
</gene>
<evidence type="ECO:0000256" key="1">
    <source>
        <dbReference type="ARBA" id="ARBA00004128"/>
    </source>
</evidence>
<keyword evidence="7" id="KW-0067">ATP-binding</keyword>
<evidence type="ECO:0000259" key="13">
    <source>
        <dbReference type="PROSITE" id="PS50893"/>
    </source>
</evidence>
<dbReference type="STRING" id="56408.A0A1E5RND7"/>
<feature type="transmembrane region" description="Helical" evidence="12">
    <location>
        <begin position="587"/>
        <end position="606"/>
    </location>
</feature>
<feature type="transmembrane region" description="Helical" evidence="12">
    <location>
        <begin position="366"/>
        <end position="384"/>
    </location>
</feature>
<evidence type="ECO:0000256" key="4">
    <source>
        <dbReference type="ARBA" id="ARBA00022692"/>
    </source>
</evidence>
<evidence type="ECO:0000256" key="8">
    <source>
        <dbReference type="ARBA" id="ARBA00022989"/>
    </source>
</evidence>
<keyword evidence="11" id="KW-0175">Coiled coil</keyword>
<dbReference type="OrthoDB" id="6500128at2759"/>
<name>A0A1E5RND7_9ASCO</name>
<dbReference type="InParanoid" id="A0A1E5RND7"/>
<feature type="transmembrane region" description="Helical" evidence="12">
    <location>
        <begin position="1031"/>
        <end position="1051"/>
    </location>
</feature>
<evidence type="ECO:0000256" key="5">
    <source>
        <dbReference type="ARBA" id="ARBA00022737"/>
    </source>
</evidence>
<dbReference type="FunFam" id="3.40.50.300:FF:000565">
    <property type="entry name" value="ABC bile acid transporter"/>
    <property type="match status" value="1"/>
</dbReference>
<comment type="function">
    <text evidence="10">Cooperates for the ATP-dependent vacuolar transport of bilirubin and glutathione conjugates.</text>
</comment>
<dbReference type="GO" id="GO:0140359">
    <property type="term" value="F:ABC-type transporter activity"/>
    <property type="evidence" value="ECO:0007669"/>
    <property type="project" value="InterPro"/>
</dbReference>
<feature type="transmembrane region" description="Helical" evidence="12">
    <location>
        <begin position="185"/>
        <end position="202"/>
    </location>
</feature>
<evidence type="ECO:0000256" key="10">
    <source>
        <dbReference type="ARBA" id="ARBA00053425"/>
    </source>
</evidence>
<keyword evidence="6" id="KW-0547">Nucleotide-binding</keyword>
<dbReference type="FunFam" id="1.20.1560.10:FF:000020">
    <property type="entry name" value="ABC metal ion transporter"/>
    <property type="match status" value="1"/>
</dbReference>
<feature type="transmembrane region" description="Helical" evidence="12">
    <location>
        <begin position="548"/>
        <end position="567"/>
    </location>
</feature>
<evidence type="ECO:0000256" key="9">
    <source>
        <dbReference type="ARBA" id="ARBA00023136"/>
    </source>
</evidence>
<dbReference type="GO" id="GO:0000329">
    <property type="term" value="C:fungal-type vacuole membrane"/>
    <property type="evidence" value="ECO:0007669"/>
    <property type="project" value="UniProtKB-ARBA"/>
</dbReference>
<feature type="coiled-coil region" evidence="11">
    <location>
        <begin position="916"/>
        <end position="943"/>
    </location>
</feature>
<evidence type="ECO:0000256" key="3">
    <source>
        <dbReference type="ARBA" id="ARBA00022554"/>
    </source>
</evidence>
<dbReference type="InterPro" id="IPR011527">
    <property type="entry name" value="ABC1_TM_dom"/>
</dbReference>
<evidence type="ECO:0000313" key="16">
    <source>
        <dbReference type="Proteomes" id="UP000095728"/>
    </source>
</evidence>
<dbReference type="CDD" id="cd03244">
    <property type="entry name" value="ABCC_MRP_domain2"/>
    <property type="match status" value="1"/>
</dbReference>
<organism evidence="15 16">
    <name type="scientific">Hanseniaspora osmophila</name>
    <dbReference type="NCBI Taxonomy" id="56408"/>
    <lineage>
        <taxon>Eukaryota</taxon>
        <taxon>Fungi</taxon>
        <taxon>Dikarya</taxon>
        <taxon>Ascomycota</taxon>
        <taxon>Saccharomycotina</taxon>
        <taxon>Saccharomycetes</taxon>
        <taxon>Saccharomycodales</taxon>
        <taxon>Saccharomycodaceae</taxon>
        <taxon>Hanseniaspora</taxon>
    </lineage>
</organism>
<dbReference type="FunCoup" id="A0A1E5RND7">
    <property type="interactions" value="163"/>
</dbReference>
<keyword evidence="5" id="KW-0677">Repeat</keyword>
<dbReference type="InterPro" id="IPR050173">
    <property type="entry name" value="ABC_transporter_C-like"/>
</dbReference>
<sequence>MQGNSTLPSSLFFDGLTHGCKYGLFQPYPSRDVNVLNPCFISVIQSVLTSVFILTGAHELWKLYNIKIVPPQFKYQNSKLRSITPKHLTQLSNVAFFIILQLLQYSLFKDEIRNITKLSVFLNLLYLIFLNAPQQLFQFFKTSAASTTSLFYYLTSSFIYGFVIGQRYFHPTEQKYNILPLNSEAAILEIVIFIISLSNFIYEVALYEPSTVLTEYFKEVNYYPPVNFFESITFTWMNKFVSDVYKAGKVEDPYNMPLPPCNLSVKDCNDKLSAAWEQQRWNASMSSSSSAVQSSSVFSIFSKNKKNVKTVKPSLLKAILKVFGKTIFVAMCYETTNDIIRAVQPRFLQQFIKTFETSDSQSQYPVLNAFFIAILLFLIVVVETVLTNQFFIIIFEAGLGIRSALMTMLYQKSLKLSVASKERKTTGDILNLISVDVLKLQRFFEDCQSIVGVPISFIIVLLSLYNLMGYAMVGGIVAMAIMIPINSYISTNVSGLFKKNMQYKDMRSKLITEILNSIKSIKLYAWEKPMLSKLSHVRNDLEMRNYKILSIYNCLIMFCWNLVPVFVSSSSFALYSHFNEKPLTADIIFPALTLFDLLNDTIYYLPNIISQVIETRVSLNRLQDFLDYEETDDSFIFHEDQPKDGASALPTVEIKNATFLWKSEASIKAEAETQNEQNKSDEEEQASSLKYALKNIDDFKADDGQLTCIVGRVGTGKSTFLQALLGSLPAIAADPLKSGPKLIYRGKSIAYCPQQAWITNSTFKENIVFGYRYDEQIYQATLKACQLLPDLKILPDGDATVVGEKGISLSGGQKARLALARAVYSRADIYLLDDVLSAVDAEVSKNIIEQVLSRETGLLKNKTIILTTNSVKVLKHSGSVYALQDCQIVEHSSYKDIMQKQDGSLLKKLVEEFDTFESVQNRQVKEEETLEQKEQRVEIIEQKMDVNHSQEDEDDDIAQNPDDFNPLEIVKSGGAPGNNNPMIETRSLLSRRASAATFRPNRLLVEQENDNRKTKQKAENKEEGRVQTRVYVEYAKACGLLGVFLFFFFMFSSNGFELLEKYWLKLWSEVSERVDTDVDHTLLFYVGIYFTISCGASFFAVLRAIFMNLFCSLRASRLLHDRMASSVIRAPMQFFETTPIGRVTNRFTSDVSAVDQGLQFMLNFFFKSVLNYLTTVVVISYVMPWFLVLNTFLLIIYYYYQTYYVTLSRDLKRLTSVSFSPIMSGLSETLVGSTVINAFQHFDRFNFINFESVQFNINCVFNVRSTNRWLSVRLQIIGGLIILFTSVAACASINTSHPISAGLIGLLMAYAMQVSTSLLWIVRMAVQIETNIVSVERILEYCDLKSEKPLIIDEHRVPENWPSEGKIEFKDYTTSYRADLDPSLKKVSVEIKPREKVGIVGRTGAGKSTLTLALFRLLEAMEGKILIDGIDISEIGLTDLRSHLSIIPQDAQAFEGTIRYNVDPFNQYSDEEVMKALELSHLKPHIESMCKAELETSEESQKPNADPQPINKISTDILLKCKVADNGSNLSVGQRQLLCLSRALLNQSKILVLDEATAAVDMETDKIIQETIRSKFNERTILTIAHRIDTVLDSDKILVLDKGEIKEFDHPDKLLEDKSTIFYSLCEKGGYLNK</sequence>
<reference evidence="16" key="1">
    <citation type="journal article" date="2016" name="Genome Announc.">
        <title>Genome sequences of three species of Hanseniaspora isolated from spontaneous wine fermentations.</title>
        <authorList>
            <person name="Sternes P.R."/>
            <person name="Lee D."/>
            <person name="Kutyna D.R."/>
            <person name="Borneman A.R."/>
        </authorList>
    </citation>
    <scope>NUCLEOTIDE SEQUENCE [LARGE SCALE GENOMIC DNA]</scope>
    <source>
        <strain evidence="16">AWRI3579</strain>
    </source>
</reference>
<accession>A0A1E5RND7</accession>
<feature type="domain" description="ABC transporter" evidence="13">
    <location>
        <begin position="1367"/>
        <end position="1627"/>
    </location>
</feature>
<evidence type="ECO:0000256" key="2">
    <source>
        <dbReference type="ARBA" id="ARBA00022448"/>
    </source>
</evidence>
<proteinExistence type="predicted"/>
<dbReference type="PROSITE" id="PS00211">
    <property type="entry name" value="ABC_TRANSPORTER_1"/>
    <property type="match status" value="2"/>
</dbReference>
<keyword evidence="8 12" id="KW-1133">Transmembrane helix</keyword>
<dbReference type="CDD" id="cd03250">
    <property type="entry name" value="ABCC_MRP_domain1"/>
    <property type="match status" value="1"/>
</dbReference>
<feature type="transmembrane region" description="Helical" evidence="12">
    <location>
        <begin position="1300"/>
        <end position="1322"/>
    </location>
</feature>
<evidence type="ECO:0000256" key="6">
    <source>
        <dbReference type="ARBA" id="ARBA00022741"/>
    </source>
</evidence>